<dbReference type="InterPro" id="IPR018484">
    <property type="entry name" value="FGGY_N"/>
</dbReference>
<evidence type="ECO:0000256" key="2">
    <source>
        <dbReference type="ARBA" id="ARBA00022679"/>
    </source>
</evidence>
<dbReference type="Gene3D" id="3.30.420.40">
    <property type="match status" value="1"/>
</dbReference>
<keyword evidence="3" id="KW-0418">Kinase</keyword>
<sequence>MNRMGIDIGTTSISIVLLEKGTGKLTAKETLNHDSFLPDALPEGKIQDLEKILAAAIQRIKELIRIYGCPAGIGVTGQMHGMLYVDEEGNAVSPLYPWQDGRGNLPMKDGRTSVEILKEKMENPGMLASGYGIVIHYYLKETGEIPEKAVKMTTISDYVVMKLCGRKSPVIVMKQEYLFINISGDYVGNHSR</sequence>
<protein>
    <recommendedName>
        <fullName evidence="4">Carbohydrate kinase FGGY N-terminal domain-containing protein</fullName>
    </recommendedName>
</protein>
<reference evidence="5 6" key="1">
    <citation type="submission" date="2024-04" db="EMBL/GenBank/DDBJ databases">
        <title>Defined microbial consortia suppress multidrug-resistant proinflammatory Enterobacteriaceae via ecological control.</title>
        <authorList>
            <person name="Furuichi M."/>
            <person name="Kawaguchi T."/>
            <person name="Pust M."/>
            <person name="Yasuma K."/>
            <person name="Plichta D."/>
            <person name="Hasegawa N."/>
            <person name="Ohya T."/>
            <person name="Bhattarai S."/>
            <person name="Sasajima S."/>
            <person name="Aoto Y."/>
            <person name="Tuganbaev T."/>
            <person name="Yaginuma M."/>
            <person name="Ueda M."/>
            <person name="Okahashi N."/>
            <person name="Amafuji K."/>
            <person name="Kiridooshi Y."/>
            <person name="Sugita K."/>
            <person name="Strazar M."/>
            <person name="Skelly A."/>
            <person name="Suda W."/>
            <person name="Hattori M."/>
            <person name="Nakamoto N."/>
            <person name="Caballero S."/>
            <person name="Norman J."/>
            <person name="Olle B."/>
            <person name="Tanoue T."/>
            <person name="Arita M."/>
            <person name="Bucci V."/>
            <person name="Atarashi K."/>
            <person name="Xavier R."/>
            <person name="Honda K."/>
        </authorList>
    </citation>
    <scope>NUCLEOTIDE SEQUENCE [LARGE SCALE GENOMIC DNA]</scope>
    <source>
        <strain evidence="6">k04-0078-D8-1</strain>
    </source>
</reference>
<evidence type="ECO:0000256" key="1">
    <source>
        <dbReference type="ARBA" id="ARBA00009156"/>
    </source>
</evidence>
<name>A0ABQ0BG30_9FIRM</name>
<dbReference type="EMBL" id="BAABYW010000001">
    <property type="protein sequence ID" value="GAA6410391.1"/>
    <property type="molecule type" value="Genomic_DNA"/>
</dbReference>
<dbReference type="SUPFAM" id="SSF53067">
    <property type="entry name" value="Actin-like ATPase domain"/>
    <property type="match status" value="1"/>
</dbReference>
<dbReference type="InterPro" id="IPR050406">
    <property type="entry name" value="FGGY_Carb_Kinase"/>
</dbReference>
<dbReference type="PANTHER" id="PTHR43095:SF2">
    <property type="entry name" value="GLUCONOKINASE"/>
    <property type="match status" value="1"/>
</dbReference>
<keyword evidence="2" id="KW-0808">Transferase</keyword>
<evidence type="ECO:0000313" key="5">
    <source>
        <dbReference type="EMBL" id="GAA6410391.1"/>
    </source>
</evidence>
<keyword evidence="6" id="KW-1185">Reference proteome</keyword>
<comment type="caution">
    <text evidence="5">The sequence shown here is derived from an EMBL/GenBank/DDBJ whole genome shotgun (WGS) entry which is preliminary data.</text>
</comment>
<evidence type="ECO:0000313" key="6">
    <source>
        <dbReference type="Proteomes" id="UP001600943"/>
    </source>
</evidence>
<dbReference type="InterPro" id="IPR043129">
    <property type="entry name" value="ATPase_NBD"/>
</dbReference>
<organism evidence="5 6">
    <name type="scientific">Blautia hominis</name>
    <dbReference type="NCBI Taxonomy" id="2025493"/>
    <lineage>
        <taxon>Bacteria</taxon>
        <taxon>Bacillati</taxon>
        <taxon>Bacillota</taxon>
        <taxon>Clostridia</taxon>
        <taxon>Lachnospirales</taxon>
        <taxon>Lachnospiraceae</taxon>
        <taxon>Blautia</taxon>
    </lineage>
</organism>
<dbReference type="Proteomes" id="UP001600943">
    <property type="component" value="Unassembled WGS sequence"/>
</dbReference>
<evidence type="ECO:0000256" key="3">
    <source>
        <dbReference type="ARBA" id="ARBA00022777"/>
    </source>
</evidence>
<comment type="similarity">
    <text evidence="1">Belongs to the FGGY kinase family.</text>
</comment>
<accession>A0ABQ0BG30</accession>
<dbReference type="Pfam" id="PF00370">
    <property type="entry name" value="FGGY_N"/>
    <property type="match status" value="1"/>
</dbReference>
<dbReference type="RefSeq" id="WP_390408780.1">
    <property type="nucleotide sequence ID" value="NZ_BAABYW010000001.1"/>
</dbReference>
<evidence type="ECO:0000259" key="4">
    <source>
        <dbReference type="Pfam" id="PF00370"/>
    </source>
</evidence>
<dbReference type="PANTHER" id="PTHR43095">
    <property type="entry name" value="SUGAR KINASE"/>
    <property type="match status" value="1"/>
</dbReference>
<proteinExistence type="inferred from homology"/>
<feature type="domain" description="Carbohydrate kinase FGGY N-terminal" evidence="4">
    <location>
        <begin position="4"/>
        <end position="167"/>
    </location>
</feature>
<gene>
    <name evidence="5" type="ORF">K040078D81_45080</name>
</gene>